<comment type="subcellular location">
    <subcellularLocation>
        <location evidence="1">Membrane</location>
    </subcellularLocation>
</comment>
<dbReference type="GO" id="GO:0016746">
    <property type="term" value="F:acyltransferase activity"/>
    <property type="evidence" value="ECO:0007669"/>
    <property type="project" value="UniProtKB-KW"/>
</dbReference>
<keyword evidence="5 9" id="KW-1133">Transmembrane helix</keyword>
<dbReference type="GO" id="GO:0016020">
    <property type="term" value="C:membrane"/>
    <property type="evidence" value="ECO:0007669"/>
    <property type="project" value="UniProtKB-SubCell"/>
</dbReference>
<evidence type="ECO:0000256" key="1">
    <source>
        <dbReference type="ARBA" id="ARBA00004370"/>
    </source>
</evidence>
<evidence type="ECO:0000256" key="9">
    <source>
        <dbReference type="SAM" id="Phobius"/>
    </source>
</evidence>
<dbReference type="InterPro" id="IPR002123">
    <property type="entry name" value="Plipid/glycerol_acylTrfase"/>
</dbReference>
<keyword evidence="12" id="KW-1185">Reference proteome</keyword>
<dbReference type="GO" id="GO:0006629">
    <property type="term" value="P:lipid metabolic process"/>
    <property type="evidence" value="ECO:0007669"/>
    <property type="project" value="UniProtKB-KW"/>
</dbReference>
<evidence type="ECO:0000256" key="8">
    <source>
        <dbReference type="ARBA" id="ARBA00023315"/>
    </source>
</evidence>
<evidence type="ECO:0000256" key="3">
    <source>
        <dbReference type="ARBA" id="ARBA00022679"/>
    </source>
</evidence>
<evidence type="ECO:0000313" key="12">
    <source>
        <dbReference type="Proteomes" id="UP000664169"/>
    </source>
</evidence>
<comment type="similarity">
    <text evidence="2">Belongs to the 1-acyl-sn-glycerol-3-phosphate acyltransferase family.</text>
</comment>
<dbReference type="Pfam" id="PF01553">
    <property type="entry name" value="Acyltransferase"/>
    <property type="match status" value="1"/>
</dbReference>
<feature type="transmembrane region" description="Helical" evidence="9">
    <location>
        <begin position="34"/>
        <end position="57"/>
    </location>
</feature>
<dbReference type="AlphaFoldDB" id="A0A8H3EK30"/>
<dbReference type="Proteomes" id="UP000664169">
    <property type="component" value="Unassembled WGS sequence"/>
</dbReference>
<accession>A0A8H3EK30</accession>
<dbReference type="OrthoDB" id="272512at2759"/>
<protein>
    <recommendedName>
        <fullName evidence="10">Phospholipid/glycerol acyltransferase domain-containing protein</fullName>
    </recommendedName>
</protein>
<keyword evidence="8" id="KW-0012">Acyltransferase</keyword>
<evidence type="ECO:0000256" key="2">
    <source>
        <dbReference type="ARBA" id="ARBA00008655"/>
    </source>
</evidence>
<dbReference type="SUPFAM" id="SSF69593">
    <property type="entry name" value="Glycerol-3-phosphate (1)-acyltransferase"/>
    <property type="match status" value="1"/>
</dbReference>
<reference evidence="11" key="1">
    <citation type="submission" date="2021-03" db="EMBL/GenBank/DDBJ databases">
        <authorList>
            <person name="Tagirdzhanova G."/>
        </authorList>
    </citation>
    <scope>NUCLEOTIDE SEQUENCE</scope>
</reference>
<evidence type="ECO:0000313" key="11">
    <source>
        <dbReference type="EMBL" id="CAF9905477.1"/>
    </source>
</evidence>
<dbReference type="PANTHER" id="PTHR23063">
    <property type="entry name" value="PHOSPHOLIPID ACYLTRANSFERASE"/>
    <property type="match status" value="1"/>
</dbReference>
<organism evidence="11 12">
    <name type="scientific">Gomphillus americanus</name>
    <dbReference type="NCBI Taxonomy" id="1940652"/>
    <lineage>
        <taxon>Eukaryota</taxon>
        <taxon>Fungi</taxon>
        <taxon>Dikarya</taxon>
        <taxon>Ascomycota</taxon>
        <taxon>Pezizomycotina</taxon>
        <taxon>Lecanoromycetes</taxon>
        <taxon>OSLEUM clade</taxon>
        <taxon>Ostropomycetidae</taxon>
        <taxon>Ostropales</taxon>
        <taxon>Graphidaceae</taxon>
        <taxon>Gomphilloideae</taxon>
        <taxon>Gomphillus</taxon>
    </lineage>
</organism>
<evidence type="ECO:0000259" key="10">
    <source>
        <dbReference type="SMART" id="SM00563"/>
    </source>
</evidence>
<gene>
    <name evidence="11" type="ORF">GOMPHAMPRED_003202</name>
</gene>
<evidence type="ECO:0000256" key="4">
    <source>
        <dbReference type="ARBA" id="ARBA00022692"/>
    </source>
</evidence>
<evidence type="ECO:0000256" key="7">
    <source>
        <dbReference type="ARBA" id="ARBA00023136"/>
    </source>
</evidence>
<dbReference type="PANTHER" id="PTHR23063:SF60">
    <property type="entry name" value="LYSOPHOSPHATIDIC ACID:OLEOYL-COA ACYLTRANSFERASE 1"/>
    <property type="match status" value="1"/>
</dbReference>
<proteinExistence type="inferred from homology"/>
<keyword evidence="7 9" id="KW-0472">Membrane</keyword>
<keyword evidence="4 9" id="KW-0812">Transmembrane</keyword>
<evidence type="ECO:0000256" key="5">
    <source>
        <dbReference type="ARBA" id="ARBA00022989"/>
    </source>
</evidence>
<dbReference type="SMART" id="SM00563">
    <property type="entry name" value="PlsC"/>
    <property type="match status" value="1"/>
</dbReference>
<sequence length="337" mass="37466">MAERYGQFRDRGMSNGVAPFFSVPPEPSGLYLPLHLFLLFFRLPIVIALLGTYFLILQWLPIGSFGKKAILWLVVGTPGLWWVDLQMDAIKKGTIGSHSSVFPQPGSIIAASFTSPLDVIYLAVIFDPIFTASYPSTKLVQPISLLSALLRSFSVPRESPADSSKLTDLSDLVASNNNRYVVVFPEGTTTNGRGILRFTPSLLGASPRTKIYPTSLRYTPADITTPIPQSYLTFIWNLLSRPTHSLRVRIAQAVSMLPAPERGYTTNLLDTLHDDSASGSDIITSDDDRTITVEERKLLDKIGETLARLGRNKRVAFGVKDKIDWWRATQKYDTERS</sequence>
<feature type="domain" description="Phospholipid/glycerol acyltransferase" evidence="10">
    <location>
        <begin position="107"/>
        <end position="219"/>
    </location>
</feature>
<dbReference type="EMBL" id="CAJPDQ010000002">
    <property type="protein sequence ID" value="CAF9905477.1"/>
    <property type="molecule type" value="Genomic_DNA"/>
</dbReference>
<evidence type="ECO:0000256" key="6">
    <source>
        <dbReference type="ARBA" id="ARBA00023098"/>
    </source>
</evidence>
<comment type="caution">
    <text evidence="11">The sequence shown here is derived from an EMBL/GenBank/DDBJ whole genome shotgun (WGS) entry which is preliminary data.</text>
</comment>
<name>A0A8H3EK30_9LECA</name>
<keyword evidence="3" id="KW-0808">Transferase</keyword>
<keyword evidence="6" id="KW-0443">Lipid metabolism</keyword>